<dbReference type="Gene3D" id="1.10.10.160">
    <property type="match status" value="1"/>
</dbReference>
<name>A0A932HYB3_UNCTE</name>
<dbReference type="GO" id="GO:0033202">
    <property type="term" value="C:DNA helicase complex"/>
    <property type="evidence" value="ECO:0007669"/>
    <property type="project" value="TreeGrafter"/>
</dbReference>
<dbReference type="GO" id="GO:0003677">
    <property type="term" value="F:DNA binding"/>
    <property type="evidence" value="ECO:0007669"/>
    <property type="project" value="InterPro"/>
</dbReference>
<dbReference type="SUPFAM" id="SSF52540">
    <property type="entry name" value="P-loop containing nucleoside triphosphate hydrolases"/>
    <property type="match status" value="1"/>
</dbReference>
<evidence type="ECO:0000256" key="3">
    <source>
        <dbReference type="ARBA" id="ARBA00022801"/>
    </source>
</evidence>
<keyword evidence="6" id="KW-0413">Isomerase</keyword>
<dbReference type="Pfam" id="PF13361">
    <property type="entry name" value="UvrD_C"/>
    <property type="match status" value="2"/>
</dbReference>
<gene>
    <name evidence="13" type="ORF">HYZ11_03560</name>
</gene>
<keyword evidence="3 10" id="KW-0378">Hydrolase</keyword>
<dbReference type="Gene3D" id="3.40.50.300">
    <property type="entry name" value="P-loop containing nucleotide triphosphate hydrolases"/>
    <property type="match status" value="2"/>
</dbReference>
<dbReference type="InterPro" id="IPR014017">
    <property type="entry name" value="DNA_helicase_UvrD-like_C"/>
</dbReference>
<evidence type="ECO:0000259" key="11">
    <source>
        <dbReference type="PROSITE" id="PS51198"/>
    </source>
</evidence>
<protein>
    <recommendedName>
        <fullName evidence="8">DNA 3'-5' helicase</fullName>
        <ecNumber evidence="8">5.6.2.4</ecNumber>
    </recommendedName>
</protein>
<dbReference type="GO" id="GO:0005524">
    <property type="term" value="F:ATP binding"/>
    <property type="evidence" value="ECO:0007669"/>
    <property type="project" value="UniProtKB-UniRule"/>
</dbReference>
<dbReference type="Pfam" id="PF00580">
    <property type="entry name" value="UvrD-helicase"/>
    <property type="match status" value="1"/>
</dbReference>
<dbReference type="InterPro" id="IPR013986">
    <property type="entry name" value="DExx_box_DNA_helicase_dom_sf"/>
</dbReference>
<feature type="domain" description="UvrD-like helicase C-terminal" evidence="12">
    <location>
        <begin position="286"/>
        <end position="573"/>
    </location>
</feature>
<keyword evidence="4 10" id="KW-0347">Helicase</keyword>
<dbReference type="AlphaFoldDB" id="A0A932HYB3"/>
<comment type="caution">
    <text evidence="13">The sequence shown here is derived from an EMBL/GenBank/DDBJ whole genome shotgun (WGS) entry which is preliminary data.</text>
</comment>
<evidence type="ECO:0000313" key="14">
    <source>
        <dbReference type="Proteomes" id="UP000782312"/>
    </source>
</evidence>
<proteinExistence type="inferred from homology"/>
<dbReference type="Gene3D" id="1.10.486.10">
    <property type="entry name" value="PCRA, domain 4"/>
    <property type="match status" value="1"/>
</dbReference>
<dbReference type="PANTHER" id="PTHR11070:SF55">
    <property type="entry name" value="DNA 3'-5' HELICASE"/>
    <property type="match status" value="1"/>
</dbReference>
<evidence type="ECO:0000256" key="9">
    <source>
        <dbReference type="ARBA" id="ARBA00048988"/>
    </source>
</evidence>
<dbReference type="InterPro" id="IPR000212">
    <property type="entry name" value="DNA_helicase_UvrD/REP"/>
</dbReference>
<evidence type="ECO:0000256" key="2">
    <source>
        <dbReference type="ARBA" id="ARBA00022741"/>
    </source>
</evidence>
<evidence type="ECO:0000256" key="10">
    <source>
        <dbReference type="PROSITE-ProRule" id="PRU00560"/>
    </source>
</evidence>
<dbReference type="PROSITE" id="PS51217">
    <property type="entry name" value="UVRD_HELICASE_CTER"/>
    <property type="match status" value="1"/>
</dbReference>
<feature type="binding site" evidence="10">
    <location>
        <begin position="30"/>
        <end position="37"/>
    </location>
    <ligand>
        <name>ATP</name>
        <dbReference type="ChEBI" id="CHEBI:30616"/>
    </ligand>
</feature>
<evidence type="ECO:0000313" key="13">
    <source>
        <dbReference type="EMBL" id="MBI3126663.1"/>
    </source>
</evidence>
<evidence type="ECO:0000256" key="7">
    <source>
        <dbReference type="ARBA" id="ARBA00034617"/>
    </source>
</evidence>
<keyword evidence="2 10" id="KW-0547">Nucleotide-binding</keyword>
<dbReference type="Pfam" id="PF21196">
    <property type="entry name" value="PcrA_UvrD_tudor"/>
    <property type="match status" value="1"/>
</dbReference>
<dbReference type="Proteomes" id="UP000782312">
    <property type="component" value="Unassembled WGS sequence"/>
</dbReference>
<evidence type="ECO:0000259" key="12">
    <source>
        <dbReference type="PROSITE" id="PS51217"/>
    </source>
</evidence>
<reference evidence="13" key="1">
    <citation type="submission" date="2020-07" db="EMBL/GenBank/DDBJ databases">
        <title>Huge and variable diversity of episymbiotic CPR bacteria and DPANN archaea in groundwater ecosystems.</title>
        <authorList>
            <person name="He C.Y."/>
            <person name="Keren R."/>
            <person name="Whittaker M."/>
            <person name="Farag I.F."/>
            <person name="Doudna J."/>
            <person name="Cate J.H.D."/>
            <person name="Banfield J.F."/>
        </authorList>
    </citation>
    <scope>NUCLEOTIDE SEQUENCE</scope>
    <source>
        <strain evidence="13">NC_groundwater_763_Ag_S-0.2um_68_21</strain>
    </source>
</reference>
<dbReference type="EMBL" id="JACPUR010000007">
    <property type="protein sequence ID" value="MBI3126663.1"/>
    <property type="molecule type" value="Genomic_DNA"/>
</dbReference>
<evidence type="ECO:0000256" key="8">
    <source>
        <dbReference type="ARBA" id="ARBA00034808"/>
    </source>
</evidence>
<organism evidence="13 14">
    <name type="scientific">Tectimicrobiota bacterium</name>
    <dbReference type="NCBI Taxonomy" id="2528274"/>
    <lineage>
        <taxon>Bacteria</taxon>
        <taxon>Pseudomonadati</taxon>
        <taxon>Nitrospinota/Tectimicrobiota group</taxon>
        <taxon>Candidatus Tectimicrobiota</taxon>
    </lineage>
</organism>
<dbReference type="GO" id="GO:0016787">
    <property type="term" value="F:hydrolase activity"/>
    <property type="evidence" value="ECO:0007669"/>
    <property type="project" value="UniProtKB-UniRule"/>
</dbReference>
<dbReference type="EC" id="5.6.2.4" evidence="8"/>
<comment type="catalytic activity">
    <reaction evidence="9">
        <text>ATP + H2O = ADP + phosphate + H(+)</text>
        <dbReference type="Rhea" id="RHEA:13065"/>
        <dbReference type="ChEBI" id="CHEBI:15377"/>
        <dbReference type="ChEBI" id="CHEBI:15378"/>
        <dbReference type="ChEBI" id="CHEBI:30616"/>
        <dbReference type="ChEBI" id="CHEBI:43474"/>
        <dbReference type="ChEBI" id="CHEBI:456216"/>
        <dbReference type="EC" id="5.6.2.4"/>
    </reaction>
</comment>
<dbReference type="InterPro" id="IPR014016">
    <property type="entry name" value="UvrD-like_ATP-bd"/>
</dbReference>
<comment type="catalytic activity">
    <reaction evidence="7">
        <text>Couples ATP hydrolysis with the unwinding of duplex DNA by translocating in the 3'-5' direction.</text>
        <dbReference type="EC" id="5.6.2.4"/>
    </reaction>
</comment>
<comment type="similarity">
    <text evidence="1">Belongs to the helicase family. UvrD subfamily.</text>
</comment>
<sequence length="769" mass="83419">MRGAASSLEGLNPQQREAVLAPPGASLVLAGAGSGKTRVIVHRILRLLEEGLRPEEVLAITFTQKAAGEMRARLGAALGSGGRGLWVGTFHAVCARILRAEAEAAGLPAEFVVCSRGECLTLLKREMAALNVSPERYAPKAILERIGFLKTSGAPAAEAGLPFSLDAVAARVAPGYARALRAAGAVDFDDLLCLPIRLFERHPEIRERYQRRFREVLVDEYQDTNAVQSRRVARFAGGHGRVFAVGDDDQSIYRWRGAEVENIRRFERDFPGARVFCLEENYRSSRRILAVAGALMAGARGRREKRLFTQNPPGGAVAFLSAPDPQVEAQMILERLAAFGAGSAFPWGEAAVFYRTNTQSRPLEEEARRRGIPSQVVKGVRFFDRAEVQDLAAYLRVVLRPGDAPAFSRIVNRPSRGLGVERLKAISGEENALTPALARRALEEGRLRGQAAETLAGLLQALGSLSALRLGPAALLKLILERTGYRAWLKESAEKSTSFERRRAAAQALEGVAEFVAAAEAFEERVREEEGIPPESREAAALFLEELALMGEADELETEGGKLSLMTLHAAKGLEFRAVAIAGVQEGLLPHGRSAEDAESLEEERRLLYVGMTRAKEHLVLAWARERRPEGPEAGGSWASRPSRFLAGLGEDLLAREGDHSARPERTRGGERAGFRFSPWREAPAPRLATAAEGEISAPPPAALGPFHPGAEVEHDRFGRGKITAREGTGERTIVTVRFERVGEKKLVLGFASLRPANGGVDAGKSPKV</sequence>
<dbReference type="InterPro" id="IPR027417">
    <property type="entry name" value="P-loop_NTPase"/>
</dbReference>
<dbReference type="GO" id="GO:0043138">
    <property type="term" value="F:3'-5' DNA helicase activity"/>
    <property type="evidence" value="ECO:0007669"/>
    <property type="project" value="UniProtKB-EC"/>
</dbReference>
<dbReference type="PANTHER" id="PTHR11070">
    <property type="entry name" value="UVRD / RECB / PCRA DNA HELICASE FAMILY MEMBER"/>
    <property type="match status" value="1"/>
</dbReference>
<evidence type="ECO:0000256" key="5">
    <source>
        <dbReference type="ARBA" id="ARBA00022840"/>
    </source>
</evidence>
<keyword evidence="5 10" id="KW-0067">ATP-binding</keyword>
<accession>A0A932HYB3</accession>
<dbReference type="GO" id="GO:0000725">
    <property type="term" value="P:recombinational repair"/>
    <property type="evidence" value="ECO:0007669"/>
    <property type="project" value="TreeGrafter"/>
</dbReference>
<evidence type="ECO:0000256" key="6">
    <source>
        <dbReference type="ARBA" id="ARBA00023235"/>
    </source>
</evidence>
<dbReference type="CDD" id="cd18807">
    <property type="entry name" value="SF1_C_UvrD"/>
    <property type="match status" value="1"/>
</dbReference>
<dbReference type="PROSITE" id="PS51198">
    <property type="entry name" value="UVRD_HELICASE_ATP_BIND"/>
    <property type="match status" value="1"/>
</dbReference>
<evidence type="ECO:0000256" key="4">
    <source>
        <dbReference type="ARBA" id="ARBA00022806"/>
    </source>
</evidence>
<feature type="domain" description="UvrD-like helicase ATP-binding" evidence="11">
    <location>
        <begin position="9"/>
        <end position="285"/>
    </location>
</feature>
<evidence type="ECO:0000256" key="1">
    <source>
        <dbReference type="ARBA" id="ARBA00009922"/>
    </source>
</evidence>
<dbReference type="CDD" id="cd17932">
    <property type="entry name" value="DEXQc_UvrD"/>
    <property type="match status" value="1"/>
</dbReference>
<dbReference type="GO" id="GO:0005829">
    <property type="term" value="C:cytosol"/>
    <property type="evidence" value="ECO:0007669"/>
    <property type="project" value="TreeGrafter"/>
</dbReference>